<comment type="caution">
    <text evidence="2">The sequence shown here is derived from an EMBL/GenBank/DDBJ whole genome shotgun (WGS) entry which is preliminary data.</text>
</comment>
<dbReference type="InterPro" id="IPR044730">
    <property type="entry name" value="RNase_H-like_dom_plant"/>
</dbReference>
<dbReference type="InterPro" id="IPR012337">
    <property type="entry name" value="RNaseH-like_sf"/>
</dbReference>
<reference evidence="2" key="1">
    <citation type="submission" date="2016-11" db="EMBL/GenBank/DDBJ databases">
        <title>The genome of Nicotiana attenuata.</title>
        <authorList>
            <person name="Xu S."/>
            <person name="Brockmoeller T."/>
            <person name="Gaquerel E."/>
            <person name="Navarro A."/>
            <person name="Kuhl H."/>
            <person name="Gase K."/>
            <person name="Ling Z."/>
            <person name="Zhou W."/>
            <person name="Kreitzer C."/>
            <person name="Stanke M."/>
            <person name="Tang H."/>
            <person name="Lyons E."/>
            <person name="Pandey P."/>
            <person name="Pandey S.P."/>
            <person name="Timmermann B."/>
            <person name="Baldwin I.T."/>
        </authorList>
    </citation>
    <scope>NUCLEOTIDE SEQUENCE [LARGE SCALE GENOMIC DNA]</scope>
    <source>
        <strain evidence="2">UT</strain>
    </source>
</reference>
<dbReference type="Pfam" id="PF13456">
    <property type="entry name" value="RVT_3"/>
    <property type="match status" value="1"/>
</dbReference>
<dbReference type="EMBL" id="MJEQ01037184">
    <property type="protein sequence ID" value="OIT05921.1"/>
    <property type="molecule type" value="Genomic_DNA"/>
</dbReference>
<keyword evidence="3" id="KW-1185">Reference proteome</keyword>
<dbReference type="Gene3D" id="3.30.420.10">
    <property type="entry name" value="Ribonuclease H-like superfamily/Ribonuclease H"/>
    <property type="match status" value="1"/>
</dbReference>
<feature type="domain" description="RNase H type-1" evidence="1">
    <location>
        <begin position="46"/>
        <end position="154"/>
    </location>
</feature>
<feature type="non-terminal residue" evidence="2">
    <location>
        <position position="252"/>
    </location>
</feature>
<dbReference type="Proteomes" id="UP000187609">
    <property type="component" value="Unassembled WGS sequence"/>
</dbReference>
<dbReference type="STRING" id="49451.A0A1J6JFX4"/>
<name>A0A1J6JFX4_NICAT</name>
<evidence type="ECO:0000259" key="1">
    <source>
        <dbReference type="Pfam" id="PF13456"/>
    </source>
</evidence>
<dbReference type="InterPro" id="IPR002156">
    <property type="entry name" value="RNaseH_domain"/>
</dbReference>
<evidence type="ECO:0000313" key="2">
    <source>
        <dbReference type="EMBL" id="OIT05921.1"/>
    </source>
</evidence>
<dbReference type="GO" id="GO:0003676">
    <property type="term" value="F:nucleic acid binding"/>
    <property type="evidence" value="ECO:0007669"/>
    <property type="project" value="InterPro"/>
</dbReference>
<evidence type="ECO:0000313" key="3">
    <source>
        <dbReference type="Proteomes" id="UP000187609"/>
    </source>
</evidence>
<dbReference type="CDD" id="cd06222">
    <property type="entry name" value="RNase_H_like"/>
    <property type="match status" value="1"/>
</dbReference>
<dbReference type="GO" id="GO:0004523">
    <property type="term" value="F:RNA-DNA hybrid ribonuclease activity"/>
    <property type="evidence" value="ECO:0007669"/>
    <property type="project" value="InterPro"/>
</dbReference>
<dbReference type="SUPFAM" id="SSF53098">
    <property type="entry name" value="Ribonuclease H-like"/>
    <property type="match status" value="1"/>
</dbReference>
<sequence>VTQQATEFSYLTTYTHKTNSKTKLPKDVKWKPPKEHFYKLNTYGAYSQHKAGIGGVFRNSEADWILGFAGAAPCHSAIFLELYALEKGLKYAYERNITPLEVEVDTKDIIFLLYAENFALSNIIADCRYYLGQLGNPVVKHAYREQNMLADQLDKEGHNIGNVWSPRVFKVVPIFAAPTFEKDKDCMNHGYSAQQHSWHSYSGNLAQLSYVVISCHDDNSNRMTMTTVNSSSSLRLGTTTIACNREPVRLQP</sequence>
<dbReference type="Gramene" id="OIT05921">
    <property type="protein sequence ID" value="OIT05921"/>
    <property type="gene ID" value="A4A49_61707"/>
</dbReference>
<proteinExistence type="predicted"/>
<dbReference type="PANTHER" id="PTHR47723">
    <property type="entry name" value="OS05G0353850 PROTEIN"/>
    <property type="match status" value="1"/>
</dbReference>
<dbReference type="AlphaFoldDB" id="A0A1J6JFX4"/>
<accession>A0A1J6JFX4</accession>
<dbReference type="InterPro" id="IPR036397">
    <property type="entry name" value="RNaseH_sf"/>
</dbReference>
<dbReference type="InterPro" id="IPR053151">
    <property type="entry name" value="RNase_H-like"/>
</dbReference>
<feature type="non-terminal residue" evidence="2">
    <location>
        <position position="1"/>
    </location>
</feature>
<dbReference type="SMR" id="A0A1J6JFX4"/>
<gene>
    <name evidence="2" type="ORF">A4A49_61707</name>
</gene>
<protein>
    <recommendedName>
        <fullName evidence="1">RNase H type-1 domain-containing protein</fullName>
    </recommendedName>
</protein>
<dbReference type="PANTHER" id="PTHR47723:SF23">
    <property type="entry name" value="REVERSE TRANSCRIPTASE-LIKE PROTEIN"/>
    <property type="match status" value="1"/>
</dbReference>
<organism evidence="2 3">
    <name type="scientific">Nicotiana attenuata</name>
    <name type="common">Coyote tobacco</name>
    <dbReference type="NCBI Taxonomy" id="49451"/>
    <lineage>
        <taxon>Eukaryota</taxon>
        <taxon>Viridiplantae</taxon>
        <taxon>Streptophyta</taxon>
        <taxon>Embryophyta</taxon>
        <taxon>Tracheophyta</taxon>
        <taxon>Spermatophyta</taxon>
        <taxon>Magnoliopsida</taxon>
        <taxon>eudicotyledons</taxon>
        <taxon>Gunneridae</taxon>
        <taxon>Pentapetalae</taxon>
        <taxon>asterids</taxon>
        <taxon>lamiids</taxon>
        <taxon>Solanales</taxon>
        <taxon>Solanaceae</taxon>
        <taxon>Nicotianoideae</taxon>
        <taxon>Nicotianeae</taxon>
        <taxon>Nicotiana</taxon>
    </lineage>
</organism>